<accession>A0A1B6K9N2</accession>
<gene>
    <name evidence="2" type="ORF">g.49906</name>
</gene>
<protein>
    <submittedName>
        <fullName evidence="2">Uncharacterized protein</fullName>
    </submittedName>
</protein>
<name>A0A1B6K9N2_9HEMI</name>
<feature type="region of interest" description="Disordered" evidence="1">
    <location>
        <begin position="1"/>
        <end position="23"/>
    </location>
</feature>
<evidence type="ECO:0000313" key="2">
    <source>
        <dbReference type="EMBL" id="JAT08158.1"/>
    </source>
</evidence>
<feature type="compositionally biased region" description="Basic and acidic residues" evidence="1">
    <location>
        <begin position="41"/>
        <end position="67"/>
    </location>
</feature>
<feature type="compositionally biased region" description="Basic and acidic residues" evidence="1">
    <location>
        <begin position="11"/>
        <end position="21"/>
    </location>
</feature>
<proteinExistence type="predicted"/>
<organism evidence="2">
    <name type="scientific">Graphocephala atropunctata</name>
    <dbReference type="NCBI Taxonomy" id="36148"/>
    <lineage>
        <taxon>Eukaryota</taxon>
        <taxon>Metazoa</taxon>
        <taxon>Ecdysozoa</taxon>
        <taxon>Arthropoda</taxon>
        <taxon>Hexapoda</taxon>
        <taxon>Insecta</taxon>
        <taxon>Pterygota</taxon>
        <taxon>Neoptera</taxon>
        <taxon>Paraneoptera</taxon>
        <taxon>Hemiptera</taxon>
        <taxon>Auchenorrhyncha</taxon>
        <taxon>Membracoidea</taxon>
        <taxon>Cicadellidae</taxon>
        <taxon>Cicadellinae</taxon>
        <taxon>Cicadellini</taxon>
        <taxon>Graphocephala</taxon>
    </lineage>
</organism>
<feature type="region of interest" description="Disordered" evidence="1">
    <location>
        <begin position="37"/>
        <end position="67"/>
    </location>
</feature>
<evidence type="ECO:0000256" key="1">
    <source>
        <dbReference type="SAM" id="MobiDB-lite"/>
    </source>
</evidence>
<feature type="non-terminal residue" evidence="2">
    <location>
        <position position="113"/>
    </location>
</feature>
<sequence>ENLDSQYGLQKAEDNKGKSLEDNNTQFSELSECIFVNTQDPKPETRHKPGTVDEPEPGHKPKTSHKPEKYMEIVKKDNCNGSKKELKLENDLDTIDLTQISDDVGIGDLFSLE</sequence>
<dbReference type="EMBL" id="GEBQ01031819">
    <property type="protein sequence ID" value="JAT08158.1"/>
    <property type="molecule type" value="Transcribed_RNA"/>
</dbReference>
<feature type="non-terminal residue" evidence="2">
    <location>
        <position position="1"/>
    </location>
</feature>
<reference evidence="2" key="1">
    <citation type="submission" date="2015-11" db="EMBL/GenBank/DDBJ databases">
        <title>De novo transcriptome assembly of four potential Pierce s Disease insect vectors from Arizona vineyards.</title>
        <authorList>
            <person name="Tassone E.E."/>
        </authorList>
    </citation>
    <scope>NUCLEOTIDE SEQUENCE</scope>
</reference>
<dbReference type="AlphaFoldDB" id="A0A1B6K9N2"/>